<proteinExistence type="predicted"/>
<accession>A0A6A6A0P3</accession>
<keyword evidence="2" id="KW-0812">Transmembrane</keyword>
<dbReference type="Proteomes" id="UP000799771">
    <property type="component" value="Unassembled WGS sequence"/>
</dbReference>
<protein>
    <submittedName>
        <fullName evidence="3">Uncharacterized protein</fullName>
    </submittedName>
</protein>
<evidence type="ECO:0000256" key="1">
    <source>
        <dbReference type="SAM" id="MobiDB-lite"/>
    </source>
</evidence>
<dbReference type="RefSeq" id="XP_033519498.1">
    <property type="nucleotide sequence ID" value="XM_033669036.1"/>
</dbReference>
<gene>
    <name evidence="3" type="ORF">P153DRAFT_370429</name>
</gene>
<sequence>MQKRGRVAQAQSSSSPDLSLPTYHHAIYLFVHQQGKTASTRIAHQLLLSFLSLPAWFTLVPAFQAHRVA</sequence>
<evidence type="ECO:0000313" key="3">
    <source>
        <dbReference type="EMBL" id="KAF2125106.1"/>
    </source>
</evidence>
<evidence type="ECO:0000313" key="4">
    <source>
        <dbReference type="Proteomes" id="UP000799771"/>
    </source>
</evidence>
<keyword evidence="2" id="KW-1133">Transmembrane helix</keyword>
<dbReference type="AlphaFoldDB" id="A0A6A6A0P3"/>
<feature type="region of interest" description="Disordered" evidence="1">
    <location>
        <begin position="1"/>
        <end position="20"/>
    </location>
</feature>
<feature type="transmembrane region" description="Helical" evidence="2">
    <location>
        <begin position="46"/>
        <end position="63"/>
    </location>
</feature>
<reference evidence="3" key="1">
    <citation type="journal article" date="2020" name="Stud. Mycol.">
        <title>101 Dothideomycetes genomes: a test case for predicting lifestyles and emergence of pathogens.</title>
        <authorList>
            <person name="Haridas S."/>
            <person name="Albert R."/>
            <person name="Binder M."/>
            <person name="Bloem J."/>
            <person name="Labutti K."/>
            <person name="Salamov A."/>
            <person name="Andreopoulos B."/>
            <person name="Baker S."/>
            <person name="Barry K."/>
            <person name="Bills G."/>
            <person name="Bluhm B."/>
            <person name="Cannon C."/>
            <person name="Castanera R."/>
            <person name="Culley D."/>
            <person name="Daum C."/>
            <person name="Ezra D."/>
            <person name="Gonzalez J."/>
            <person name="Henrissat B."/>
            <person name="Kuo A."/>
            <person name="Liang C."/>
            <person name="Lipzen A."/>
            <person name="Lutzoni F."/>
            <person name="Magnuson J."/>
            <person name="Mondo S."/>
            <person name="Nolan M."/>
            <person name="Ohm R."/>
            <person name="Pangilinan J."/>
            <person name="Park H.-J."/>
            <person name="Ramirez L."/>
            <person name="Alfaro M."/>
            <person name="Sun H."/>
            <person name="Tritt A."/>
            <person name="Yoshinaga Y."/>
            <person name="Zwiers L.-H."/>
            <person name="Turgeon B."/>
            <person name="Goodwin S."/>
            <person name="Spatafora J."/>
            <person name="Crous P."/>
            <person name="Grigoriev I."/>
        </authorList>
    </citation>
    <scope>NUCLEOTIDE SEQUENCE</scope>
    <source>
        <strain evidence="3">CBS 119687</strain>
    </source>
</reference>
<keyword evidence="4" id="KW-1185">Reference proteome</keyword>
<name>A0A6A6A0P3_9PLEO</name>
<dbReference type="GeneID" id="54409468"/>
<keyword evidence="2" id="KW-0472">Membrane</keyword>
<organism evidence="3 4">
    <name type="scientific">Dothidotthia symphoricarpi CBS 119687</name>
    <dbReference type="NCBI Taxonomy" id="1392245"/>
    <lineage>
        <taxon>Eukaryota</taxon>
        <taxon>Fungi</taxon>
        <taxon>Dikarya</taxon>
        <taxon>Ascomycota</taxon>
        <taxon>Pezizomycotina</taxon>
        <taxon>Dothideomycetes</taxon>
        <taxon>Pleosporomycetidae</taxon>
        <taxon>Pleosporales</taxon>
        <taxon>Dothidotthiaceae</taxon>
        <taxon>Dothidotthia</taxon>
    </lineage>
</organism>
<dbReference type="EMBL" id="ML977517">
    <property type="protein sequence ID" value="KAF2125106.1"/>
    <property type="molecule type" value="Genomic_DNA"/>
</dbReference>
<evidence type="ECO:0000256" key="2">
    <source>
        <dbReference type="SAM" id="Phobius"/>
    </source>
</evidence>